<dbReference type="EMBL" id="JACHDZ010000007">
    <property type="protein sequence ID" value="MBB5345866.1"/>
    <property type="molecule type" value="Genomic_DNA"/>
</dbReference>
<dbReference type="AlphaFoldDB" id="A0A7W8JBG7"/>
<proteinExistence type="predicted"/>
<gene>
    <name evidence="1" type="ORF">HDF10_003867</name>
</gene>
<comment type="caution">
    <text evidence="1">The sequence shown here is derived from an EMBL/GenBank/DDBJ whole genome shotgun (WGS) entry which is preliminary data.</text>
</comment>
<dbReference type="Proteomes" id="UP000569092">
    <property type="component" value="Unassembled WGS sequence"/>
</dbReference>
<evidence type="ECO:0000313" key="1">
    <source>
        <dbReference type="EMBL" id="MBB5345866.1"/>
    </source>
</evidence>
<evidence type="ECO:0000313" key="2">
    <source>
        <dbReference type="Proteomes" id="UP000569092"/>
    </source>
</evidence>
<protein>
    <submittedName>
        <fullName evidence="1">Uncharacterized protein</fullName>
    </submittedName>
</protein>
<name>A0A7W8JBG7_9BACT</name>
<accession>A0A7W8JBG7</accession>
<reference evidence="1 2" key="1">
    <citation type="submission" date="2020-08" db="EMBL/GenBank/DDBJ databases">
        <title>Genomic Encyclopedia of Type Strains, Phase IV (KMG-V): Genome sequencing to study the core and pangenomes of soil and plant-associated prokaryotes.</title>
        <authorList>
            <person name="Whitman W."/>
        </authorList>
    </citation>
    <scope>NUCLEOTIDE SEQUENCE [LARGE SCALE GENOMIC DNA]</scope>
    <source>
        <strain evidence="1 2">M8US30</strain>
    </source>
</reference>
<organism evidence="1 2">
    <name type="scientific">Tunturiibacter lichenicola</name>
    <dbReference type="NCBI Taxonomy" id="2051959"/>
    <lineage>
        <taxon>Bacteria</taxon>
        <taxon>Pseudomonadati</taxon>
        <taxon>Acidobacteriota</taxon>
        <taxon>Terriglobia</taxon>
        <taxon>Terriglobales</taxon>
        <taxon>Acidobacteriaceae</taxon>
        <taxon>Tunturiibacter</taxon>
    </lineage>
</organism>
<sequence>MAISFLSANRSKSVSQLCTFLLNLEMDYALAFAQACKRLDLSWFEKDCQSVCVTIRKFSQPKHTTYSAVLMGILATFLLTAPSHGQVATVSVFQTKTQAAISSGKPFSGVTLTANADWVAGSTHQTGTAQLKAGADGSGSLQLDIGDASRTEVQTKSDASRACTWTDHAGTSHGVLGPNCLVAMPWFAPSFFTQPLSLLPVLLGTTDDGEVVKDGVTLHEISYQLNLQGADPKSTTQMTKQSTVEVFYDPKTLLPHSLEYAVHPDNNDLQDIPVRVVFSNYQASSGVMLPFHIERYLNRTLQLTLDVTTASIE</sequence>